<protein>
    <recommendedName>
        <fullName evidence="6">Leucine-rich repeat-containing protein 20</fullName>
    </recommendedName>
</protein>
<dbReference type="AlphaFoldDB" id="A0A1I8NV37"/>
<dbReference type="OrthoDB" id="1060944at2759"/>
<evidence type="ECO:0000313" key="4">
    <source>
        <dbReference type="EnsemblMetazoa" id="SCAU002289-PA"/>
    </source>
</evidence>
<organism evidence="4 5">
    <name type="scientific">Stomoxys calcitrans</name>
    <name type="common">Stable fly</name>
    <name type="synonym">Conops calcitrans</name>
    <dbReference type="NCBI Taxonomy" id="35570"/>
    <lineage>
        <taxon>Eukaryota</taxon>
        <taxon>Metazoa</taxon>
        <taxon>Ecdysozoa</taxon>
        <taxon>Arthropoda</taxon>
        <taxon>Hexapoda</taxon>
        <taxon>Insecta</taxon>
        <taxon>Pterygota</taxon>
        <taxon>Neoptera</taxon>
        <taxon>Endopterygota</taxon>
        <taxon>Diptera</taxon>
        <taxon>Brachycera</taxon>
        <taxon>Muscomorpha</taxon>
        <taxon>Muscoidea</taxon>
        <taxon>Muscidae</taxon>
        <taxon>Stomoxys</taxon>
    </lineage>
</organism>
<feature type="compositionally biased region" description="Low complexity" evidence="3">
    <location>
        <begin position="13"/>
        <end position="37"/>
    </location>
</feature>
<accession>A0A1I8NV37</accession>
<name>A0A1I8NV37_STOCA</name>
<dbReference type="SUPFAM" id="SSF52075">
    <property type="entry name" value="Outer arm dynein light chain 1"/>
    <property type="match status" value="1"/>
</dbReference>
<evidence type="ECO:0000256" key="2">
    <source>
        <dbReference type="ARBA" id="ARBA00022737"/>
    </source>
</evidence>
<evidence type="ECO:0000256" key="3">
    <source>
        <dbReference type="SAM" id="MobiDB-lite"/>
    </source>
</evidence>
<proteinExistence type="predicted"/>
<dbReference type="InterPro" id="IPR050216">
    <property type="entry name" value="LRR_domain-containing"/>
</dbReference>
<dbReference type="VEuPathDB" id="VectorBase:SCAU002289"/>
<keyword evidence="5" id="KW-1185">Reference proteome</keyword>
<dbReference type="KEGG" id="scac:106092359"/>
<evidence type="ECO:0000313" key="5">
    <source>
        <dbReference type="Proteomes" id="UP000095300"/>
    </source>
</evidence>
<evidence type="ECO:0008006" key="6">
    <source>
        <dbReference type="Google" id="ProtNLM"/>
    </source>
</evidence>
<dbReference type="Pfam" id="PF13855">
    <property type="entry name" value="LRR_8"/>
    <property type="match status" value="1"/>
</dbReference>
<gene>
    <name evidence="4" type="primary">106092359</name>
</gene>
<dbReference type="EnsemblMetazoa" id="SCAU002289-RA">
    <property type="protein sequence ID" value="SCAU002289-PA"/>
    <property type="gene ID" value="SCAU002289"/>
</dbReference>
<keyword evidence="2" id="KW-0677">Repeat</keyword>
<dbReference type="PROSITE" id="PS51450">
    <property type="entry name" value="LRR"/>
    <property type="match status" value="1"/>
</dbReference>
<dbReference type="Proteomes" id="UP000095300">
    <property type="component" value="Unassembled WGS sequence"/>
</dbReference>
<keyword evidence="1" id="KW-0433">Leucine-rich repeat</keyword>
<dbReference type="PANTHER" id="PTHR48051:SF1">
    <property type="entry name" value="RAS SUPPRESSOR PROTEIN 1"/>
    <property type="match status" value="1"/>
</dbReference>
<feature type="region of interest" description="Disordered" evidence="3">
    <location>
        <begin position="1"/>
        <end position="38"/>
    </location>
</feature>
<sequence length="242" mass="27198">MRPFGNDITNIANNGNNGNNNNNNNNNGNNNNNTNGNLVLDQPMVEDPRVPPHIARIGGIVTFSPIAGRGVIRVVGRCEDAKENNMLDLSECELMQIPDAVYHLMRNTELKTCDLSGNVIKKISPKFALKFSLITDLNLSHNHLSKLPDELADLNNLAKLNISHNSFIVLPPVVFRIPKLKELDASHNAIIEIDTDEIITSDNLELVDLRHNPLGRTCHRRLKNVQTPFRLEISEYNEEEDW</sequence>
<dbReference type="STRING" id="35570.A0A1I8NV37"/>
<dbReference type="PANTHER" id="PTHR48051">
    <property type="match status" value="1"/>
</dbReference>
<reference evidence="4" key="1">
    <citation type="submission" date="2020-05" db="UniProtKB">
        <authorList>
            <consortium name="EnsemblMetazoa"/>
        </authorList>
    </citation>
    <scope>IDENTIFICATION</scope>
    <source>
        <strain evidence="4">USDA</strain>
    </source>
</reference>
<dbReference type="InterPro" id="IPR001611">
    <property type="entry name" value="Leu-rich_rpt"/>
</dbReference>
<evidence type="ECO:0000256" key="1">
    <source>
        <dbReference type="ARBA" id="ARBA00022614"/>
    </source>
</evidence>
<dbReference type="InterPro" id="IPR032675">
    <property type="entry name" value="LRR_dom_sf"/>
</dbReference>
<dbReference type="GO" id="GO:0005737">
    <property type="term" value="C:cytoplasm"/>
    <property type="evidence" value="ECO:0007669"/>
    <property type="project" value="TreeGrafter"/>
</dbReference>
<dbReference type="Gene3D" id="3.80.10.10">
    <property type="entry name" value="Ribonuclease Inhibitor"/>
    <property type="match status" value="1"/>
</dbReference>